<organism evidence="11 12">
    <name type="scientific">Erythranthe guttata</name>
    <name type="common">Yellow monkey flower</name>
    <name type="synonym">Mimulus guttatus</name>
    <dbReference type="NCBI Taxonomy" id="4155"/>
    <lineage>
        <taxon>Eukaryota</taxon>
        <taxon>Viridiplantae</taxon>
        <taxon>Streptophyta</taxon>
        <taxon>Embryophyta</taxon>
        <taxon>Tracheophyta</taxon>
        <taxon>Spermatophyta</taxon>
        <taxon>Magnoliopsida</taxon>
        <taxon>eudicotyledons</taxon>
        <taxon>Gunneridae</taxon>
        <taxon>Pentapetalae</taxon>
        <taxon>asterids</taxon>
        <taxon>lamiids</taxon>
        <taxon>Lamiales</taxon>
        <taxon>Phrymaceae</taxon>
        <taxon>Erythranthe</taxon>
    </lineage>
</organism>
<dbReference type="SUPFAM" id="SSF54171">
    <property type="entry name" value="DNA-binding domain"/>
    <property type="match status" value="1"/>
</dbReference>
<gene>
    <name evidence="11" type="ORF">MIMGU_mgv1a020446mg</name>
</gene>
<evidence type="ECO:0000256" key="1">
    <source>
        <dbReference type="ARBA" id="ARBA00004123"/>
    </source>
</evidence>
<dbReference type="Proteomes" id="UP000030748">
    <property type="component" value="Unassembled WGS sequence"/>
</dbReference>
<dbReference type="eggNOG" id="ENOG502RZ4F">
    <property type="taxonomic scope" value="Eukaryota"/>
</dbReference>
<evidence type="ECO:0000256" key="8">
    <source>
        <dbReference type="ARBA" id="ARBA00023242"/>
    </source>
</evidence>
<sequence>MANPGECLTLELIRQHLLEEFTSTESFLDSLNLCFSDVFSDNPVCTAGETGSPSSSYSDPNQPGLLLQPAVSVDPDFQPDFFEVEMKPQTISIITCGKDSATEDSLTPAKPMKPEPEYGFTFGPDPNTVSVARGGRNYRGVRRRPWGKYAAEIRDPVRKGSRVWLGTYDNDVDAARAYDCAAFKMRGSKAILNFPMDAGKSGPPVGSGRKRRRTEKSQ</sequence>
<evidence type="ECO:0000256" key="7">
    <source>
        <dbReference type="ARBA" id="ARBA00023163"/>
    </source>
</evidence>
<keyword evidence="12" id="KW-1185">Reference proteome</keyword>
<dbReference type="GO" id="GO:0009873">
    <property type="term" value="P:ethylene-activated signaling pathway"/>
    <property type="evidence" value="ECO:0007669"/>
    <property type="project" value="UniProtKB-KW"/>
</dbReference>
<dbReference type="STRING" id="4155.A0A022PWJ9"/>
<dbReference type="InterPro" id="IPR001471">
    <property type="entry name" value="AP2/ERF_dom"/>
</dbReference>
<keyword evidence="3" id="KW-0611">Plant defense</keyword>
<dbReference type="AlphaFoldDB" id="A0A022PWJ9"/>
<feature type="region of interest" description="Disordered" evidence="9">
    <location>
        <begin position="195"/>
        <end position="218"/>
    </location>
</feature>
<dbReference type="PANTHER" id="PTHR31190:SF499">
    <property type="entry name" value="ETHYLENE-RESPONSIVE TRANSCRIPTION FACTOR ERF105"/>
    <property type="match status" value="1"/>
</dbReference>
<evidence type="ECO:0000256" key="2">
    <source>
        <dbReference type="ARBA" id="ARBA00022745"/>
    </source>
</evidence>
<dbReference type="GO" id="GO:0000976">
    <property type="term" value="F:transcription cis-regulatory region binding"/>
    <property type="evidence" value="ECO:0007669"/>
    <property type="project" value="UniProtKB-ARBA"/>
</dbReference>
<dbReference type="CDD" id="cd00018">
    <property type="entry name" value="AP2"/>
    <property type="match status" value="1"/>
</dbReference>
<evidence type="ECO:0000256" key="6">
    <source>
        <dbReference type="ARBA" id="ARBA00023159"/>
    </source>
</evidence>
<dbReference type="FunFam" id="3.30.730.10:FF:000001">
    <property type="entry name" value="Ethylene-responsive transcription factor 2"/>
    <property type="match status" value="1"/>
</dbReference>
<keyword evidence="5" id="KW-0238">DNA-binding</keyword>
<dbReference type="InterPro" id="IPR044808">
    <property type="entry name" value="ERF_plant"/>
</dbReference>
<evidence type="ECO:0000313" key="12">
    <source>
        <dbReference type="Proteomes" id="UP000030748"/>
    </source>
</evidence>
<keyword evidence="6" id="KW-0010">Activator</keyword>
<keyword evidence="7" id="KW-0804">Transcription</keyword>
<name>A0A022PWJ9_ERYGU</name>
<dbReference type="EMBL" id="KI632289">
    <property type="protein sequence ID" value="EYU20176.1"/>
    <property type="molecule type" value="Genomic_DNA"/>
</dbReference>
<feature type="non-terminal residue" evidence="11">
    <location>
        <position position="218"/>
    </location>
</feature>
<dbReference type="PANTHER" id="PTHR31190">
    <property type="entry name" value="DNA-BINDING DOMAIN"/>
    <property type="match status" value="1"/>
</dbReference>
<keyword evidence="2" id="KW-0936">Ethylene signaling pathway</keyword>
<dbReference type="GO" id="GO:0005634">
    <property type="term" value="C:nucleus"/>
    <property type="evidence" value="ECO:0007669"/>
    <property type="project" value="UniProtKB-SubCell"/>
</dbReference>
<proteinExistence type="predicted"/>
<feature type="domain" description="AP2/ERF" evidence="10">
    <location>
        <begin position="137"/>
        <end position="195"/>
    </location>
</feature>
<evidence type="ECO:0000256" key="9">
    <source>
        <dbReference type="SAM" id="MobiDB-lite"/>
    </source>
</evidence>
<keyword evidence="4" id="KW-0805">Transcription regulation</keyword>
<feature type="compositionally biased region" description="Basic residues" evidence="9">
    <location>
        <begin position="208"/>
        <end position="218"/>
    </location>
</feature>
<evidence type="ECO:0000256" key="5">
    <source>
        <dbReference type="ARBA" id="ARBA00023125"/>
    </source>
</evidence>
<dbReference type="InterPro" id="IPR016177">
    <property type="entry name" value="DNA-bd_dom_sf"/>
</dbReference>
<evidence type="ECO:0000313" key="11">
    <source>
        <dbReference type="EMBL" id="EYU20176.1"/>
    </source>
</evidence>
<evidence type="ECO:0000259" key="10">
    <source>
        <dbReference type="PROSITE" id="PS51032"/>
    </source>
</evidence>
<dbReference type="InterPro" id="IPR036955">
    <property type="entry name" value="AP2/ERF_dom_sf"/>
</dbReference>
<protein>
    <recommendedName>
        <fullName evidence="10">AP2/ERF domain-containing protein</fullName>
    </recommendedName>
</protein>
<dbReference type="PRINTS" id="PR00367">
    <property type="entry name" value="ETHRSPELEMNT"/>
</dbReference>
<comment type="subcellular location">
    <subcellularLocation>
        <location evidence="1">Nucleus</location>
    </subcellularLocation>
</comment>
<reference evidence="11 12" key="1">
    <citation type="journal article" date="2013" name="Proc. Natl. Acad. Sci. U.S.A.">
        <title>Fine-scale variation in meiotic recombination in Mimulus inferred from population shotgun sequencing.</title>
        <authorList>
            <person name="Hellsten U."/>
            <person name="Wright K.M."/>
            <person name="Jenkins J."/>
            <person name="Shu S."/>
            <person name="Yuan Y."/>
            <person name="Wessler S.R."/>
            <person name="Schmutz J."/>
            <person name="Willis J.H."/>
            <person name="Rokhsar D.S."/>
        </authorList>
    </citation>
    <scope>NUCLEOTIDE SEQUENCE [LARGE SCALE GENOMIC DNA]</scope>
    <source>
        <strain evidence="12">cv. DUN x IM62</strain>
    </source>
</reference>
<dbReference type="GO" id="GO:0006952">
    <property type="term" value="P:defense response"/>
    <property type="evidence" value="ECO:0007669"/>
    <property type="project" value="UniProtKB-KW"/>
</dbReference>
<dbReference type="SMART" id="SM00380">
    <property type="entry name" value="AP2"/>
    <property type="match status" value="1"/>
</dbReference>
<keyword evidence="8" id="KW-0539">Nucleus</keyword>
<dbReference type="GO" id="GO:0003700">
    <property type="term" value="F:DNA-binding transcription factor activity"/>
    <property type="evidence" value="ECO:0007669"/>
    <property type="project" value="InterPro"/>
</dbReference>
<dbReference type="Gene3D" id="3.30.730.10">
    <property type="entry name" value="AP2/ERF domain"/>
    <property type="match status" value="1"/>
</dbReference>
<evidence type="ECO:0000256" key="3">
    <source>
        <dbReference type="ARBA" id="ARBA00022821"/>
    </source>
</evidence>
<dbReference type="Pfam" id="PF00847">
    <property type="entry name" value="AP2"/>
    <property type="match status" value="1"/>
</dbReference>
<accession>A0A022PWJ9</accession>
<evidence type="ECO:0000256" key="4">
    <source>
        <dbReference type="ARBA" id="ARBA00023015"/>
    </source>
</evidence>
<dbReference type="PROSITE" id="PS51032">
    <property type="entry name" value="AP2_ERF"/>
    <property type="match status" value="1"/>
</dbReference>